<gene>
    <name evidence="3" type="ORF">J2S66_005359</name>
</gene>
<accession>A0ABU1Q265</accession>
<dbReference type="RefSeq" id="WP_310310037.1">
    <property type="nucleotide sequence ID" value="NZ_BAAAXB010000001.1"/>
</dbReference>
<keyword evidence="2" id="KW-1133">Transmembrane helix</keyword>
<dbReference type="Proteomes" id="UP001268819">
    <property type="component" value="Unassembled WGS sequence"/>
</dbReference>
<keyword evidence="2" id="KW-0472">Membrane</keyword>
<evidence type="ECO:0000256" key="1">
    <source>
        <dbReference type="SAM" id="MobiDB-lite"/>
    </source>
</evidence>
<sequence length="124" mass="13270">MTATTVETEPAPAGPRLNQPRRAFAAAGEVVLAVLLVALAVWCWQRGILRYSYPVPDGPPLESTRMKGNWVGAAAGLVLVAGVLLLDAVRQTVLAVRTKASERNGRAVGDRDHDGWEQGAERDV</sequence>
<dbReference type="EMBL" id="JAVDSG010000001">
    <property type="protein sequence ID" value="MDR6596975.1"/>
    <property type="molecule type" value="Genomic_DNA"/>
</dbReference>
<evidence type="ECO:0000256" key="2">
    <source>
        <dbReference type="SAM" id="Phobius"/>
    </source>
</evidence>
<feature type="transmembrane region" description="Helical" evidence="2">
    <location>
        <begin position="68"/>
        <end position="89"/>
    </location>
</feature>
<comment type="caution">
    <text evidence="3">The sequence shown here is derived from an EMBL/GenBank/DDBJ whole genome shotgun (WGS) entry which is preliminary data.</text>
</comment>
<organism evidence="3 4">
    <name type="scientific">Saccharothrix longispora</name>
    <dbReference type="NCBI Taxonomy" id="33920"/>
    <lineage>
        <taxon>Bacteria</taxon>
        <taxon>Bacillati</taxon>
        <taxon>Actinomycetota</taxon>
        <taxon>Actinomycetes</taxon>
        <taxon>Pseudonocardiales</taxon>
        <taxon>Pseudonocardiaceae</taxon>
        <taxon>Saccharothrix</taxon>
    </lineage>
</organism>
<feature type="region of interest" description="Disordered" evidence="1">
    <location>
        <begin position="100"/>
        <end position="124"/>
    </location>
</feature>
<proteinExistence type="predicted"/>
<reference evidence="3 4" key="1">
    <citation type="submission" date="2023-07" db="EMBL/GenBank/DDBJ databases">
        <title>Sequencing the genomes of 1000 actinobacteria strains.</title>
        <authorList>
            <person name="Klenk H.-P."/>
        </authorList>
    </citation>
    <scope>NUCLEOTIDE SEQUENCE [LARGE SCALE GENOMIC DNA]</scope>
    <source>
        <strain evidence="3 4">DSM 43749</strain>
    </source>
</reference>
<keyword evidence="2" id="KW-0812">Transmembrane</keyword>
<feature type="transmembrane region" description="Helical" evidence="2">
    <location>
        <begin position="23"/>
        <end position="48"/>
    </location>
</feature>
<protein>
    <submittedName>
        <fullName evidence="3">Uncharacterized protein</fullName>
    </submittedName>
</protein>
<evidence type="ECO:0000313" key="4">
    <source>
        <dbReference type="Proteomes" id="UP001268819"/>
    </source>
</evidence>
<name>A0ABU1Q265_9PSEU</name>
<evidence type="ECO:0000313" key="3">
    <source>
        <dbReference type="EMBL" id="MDR6596975.1"/>
    </source>
</evidence>
<keyword evidence="4" id="KW-1185">Reference proteome</keyword>